<sequence>MNKQEKKSKWILGHMSQILGLAVSEDERFIITCDRDEKIKVSSYPDCHNIECFCLGHLEYVGGMEVIPTQKLLSVSGDRTLRLWDFLEGKEIGQLSLKDPAVGLSVQKLNDGVEMLSVVRSSIPSKIEVALVRYDEANASLLCDPLMVDESLIILSAALNASLQLVLLVMEKESKRTRMLAYDFSVDKRQFLPRADHPLIKNFDTQFNDVTIEQARDYSTLFKHSIDNLSEYFERKKQKIGSKKSK</sequence>
<dbReference type="AlphaFoldDB" id="A0A182SK25"/>
<evidence type="ECO:0000256" key="6">
    <source>
        <dbReference type="ARBA" id="ARBA00093337"/>
    </source>
</evidence>
<keyword evidence="3" id="KW-0819">tRNA processing</keyword>
<dbReference type="GO" id="GO:0005634">
    <property type="term" value="C:nucleus"/>
    <property type="evidence" value="ECO:0007669"/>
    <property type="project" value="UniProtKB-SubCell"/>
</dbReference>
<keyword evidence="5" id="KW-0539">Nucleus</keyword>
<dbReference type="InterPro" id="IPR001680">
    <property type="entry name" value="WD40_rpt"/>
</dbReference>
<protein>
    <recommendedName>
        <fullName evidence="11">tRNA (guanine-N(7)-)-methyltransferase non-catalytic subunit wuho</fullName>
    </recommendedName>
</protein>
<dbReference type="SMART" id="SM00320">
    <property type="entry name" value="WD40"/>
    <property type="match status" value="2"/>
</dbReference>
<evidence type="ECO:0000256" key="4">
    <source>
        <dbReference type="ARBA" id="ARBA00022737"/>
    </source>
</evidence>
<dbReference type="InterPro" id="IPR036322">
    <property type="entry name" value="WD40_repeat_dom_sf"/>
</dbReference>
<dbReference type="PROSITE" id="PS50082">
    <property type="entry name" value="WD_REPEATS_2"/>
    <property type="match status" value="1"/>
</dbReference>
<evidence type="ECO:0008006" key="11">
    <source>
        <dbReference type="Google" id="ProtNLM"/>
    </source>
</evidence>
<name>A0A182SK25_9DIPT</name>
<dbReference type="GO" id="GO:0036265">
    <property type="term" value="P:RNA (guanine-N7)-methylation"/>
    <property type="evidence" value="ECO:0007669"/>
    <property type="project" value="InterPro"/>
</dbReference>
<dbReference type="VEuPathDB" id="VectorBase:AMAM008330"/>
<reference evidence="9" key="2">
    <citation type="submission" date="2020-05" db="UniProtKB">
        <authorList>
            <consortium name="EnsemblMetazoa"/>
        </authorList>
    </citation>
    <scope>IDENTIFICATION</scope>
    <source>
        <strain evidence="9">maculatus3</strain>
    </source>
</reference>
<keyword evidence="10" id="KW-1185">Reference proteome</keyword>
<keyword evidence="2 8" id="KW-0853">WD repeat</keyword>
<organism evidence="9 10">
    <name type="scientific">Anopheles maculatus</name>
    <dbReference type="NCBI Taxonomy" id="74869"/>
    <lineage>
        <taxon>Eukaryota</taxon>
        <taxon>Metazoa</taxon>
        <taxon>Ecdysozoa</taxon>
        <taxon>Arthropoda</taxon>
        <taxon>Hexapoda</taxon>
        <taxon>Insecta</taxon>
        <taxon>Pterygota</taxon>
        <taxon>Neoptera</taxon>
        <taxon>Endopterygota</taxon>
        <taxon>Diptera</taxon>
        <taxon>Nematocera</taxon>
        <taxon>Culicoidea</taxon>
        <taxon>Culicidae</taxon>
        <taxon>Anophelinae</taxon>
        <taxon>Anopheles</taxon>
        <taxon>Anopheles maculatus group</taxon>
    </lineage>
</organism>
<comment type="subcellular location">
    <subcellularLocation>
        <location evidence="1">Nucleus</location>
    </subcellularLocation>
</comment>
<evidence type="ECO:0000256" key="1">
    <source>
        <dbReference type="ARBA" id="ARBA00004123"/>
    </source>
</evidence>
<dbReference type="Gene3D" id="2.130.10.10">
    <property type="entry name" value="YVTN repeat-like/Quinoprotein amine dehydrogenase"/>
    <property type="match status" value="1"/>
</dbReference>
<comment type="subunit">
    <text evidence="7">Forms a heterodimer with the catalytic subunit Mettl1. Interacts with mei-P26 and weakly interacts with bgcn; required for the function or formation of the mei-P26-bgcn-bam-sxl complex. Interacts with nanos; may be involved in mei-P26-dependent derepression of the BMP signaling pathway. Interacts with Myc; the interaction may be mediated by mei-P26 and may be involved in the regulation of ribosome biogenesis.</text>
</comment>
<dbReference type="SUPFAM" id="SSF50978">
    <property type="entry name" value="WD40 repeat-like"/>
    <property type="match status" value="1"/>
</dbReference>
<dbReference type="GO" id="GO:0005829">
    <property type="term" value="C:cytosol"/>
    <property type="evidence" value="ECO:0007669"/>
    <property type="project" value="TreeGrafter"/>
</dbReference>
<dbReference type="EnsemblMetazoa" id="AMAM008330-RA">
    <property type="protein sequence ID" value="AMAM008330-PA"/>
    <property type="gene ID" value="AMAM008330"/>
</dbReference>
<evidence type="ECO:0000256" key="5">
    <source>
        <dbReference type="ARBA" id="ARBA00023242"/>
    </source>
</evidence>
<dbReference type="GO" id="GO:0043527">
    <property type="term" value="C:tRNA methyltransferase complex"/>
    <property type="evidence" value="ECO:0007669"/>
    <property type="project" value="TreeGrafter"/>
</dbReference>
<evidence type="ECO:0000256" key="7">
    <source>
        <dbReference type="ARBA" id="ARBA00093542"/>
    </source>
</evidence>
<evidence type="ECO:0000313" key="9">
    <source>
        <dbReference type="EnsemblMetazoa" id="AMAM008330-PA"/>
    </source>
</evidence>
<evidence type="ECO:0000313" key="10">
    <source>
        <dbReference type="Proteomes" id="UP000075901"/>
    </source>
</evidence>
<dbReference type="InterPro" id="IPR015943">
    <property type="entry name" value="WD40/YVTN_repeat-like_dom_sf"/>
</dbReference>
<evidence type="ECO:0000256" key="8">
    <source>
        <dbReference type="PROSITE-ProRule" id="PRU00221"/>
    </source>
</evidence>
<comment type="function">
    <text evidence="6">Required for the Mettl1-dependent formation of N(7)-methylguanine at position 46 (m7G46) in tRNA. In the Mettl1-wuho methyltransferase complex, it is required to stabilize and induce conformational changes of the catalytic subunit. Required for binding of nanos mRNA and repression of translation by the mei-P26-bgcn-bam-sxl complex. May cooperate with mei-P26 and nanos to derepress the BMP signaling pathway. May cooperate with mei-P26 to suppress expression of a subset of microRNAs. May cooperate with mei-P26 to regulate bam expression levels in germline cells during gametogenesis. Required to promote mitosis to meiosis transition during gametogenesis. May regulate germline cell division in part by regulating ribosome biogenesis.</text>
</comment>
<feature type="repeat" description="WD" evidence="8">
    <location>
        <begin position="54"/>
        <end position="94"/>
    </location>
</feature>
<evidence type="ECO:0000256" key="2">
    <source>
        <dbReference type="ARBA" id="ARBA00022574"/>
    </source>
</evidence>
<reference evidence="10" key="1">
    <citation type="submission" date="2013-09" db="EMBL/GenBank/DDBJ databases">
        <title>The Genome Sequence of Anopheles maculatus species B.</title>
        <authorList>
            <consortium name="The Broad Institute Genomics Platform"/>
            <person name="Neafsey D.E."/>
            <person name="Besansky N."/>
            <person name="Howell P."/>
            <person name="Walton C."/>
            <person name="Young S.K."/>
            <person name="Zeng Q."/>
            <person name="Gargeya S."/>
            <person name="Fitzgerald M."/>
            <person name="Haas B."/>
            <person name="Abouelleil A."/>
            <person name="Allen A.W."/>
            <person name="Alvarado L."/>
            <person name="Arachchi H.M."/>
            <person name="Berlin A.M."/>
            <person name="Chapman S.B."/>
            <person name="Gainer-Dewar J."/>
            <person name="Goldberg J."/>
            <person name="Griggs A."/>
            <person name="Gujja S."/>
            <person name="Hansen M."/>
            <person name="Howarth C."/>
            <person name="Imamovic A."/>
            <person name="Ireland A."/>
            <person name="Larimer J."/>
            <person name="McCowan C."/>
            <person name="Murphy C."/>
            <person name="Pearson M."/>
            <person name="Poon T.W."/>
            <person name="Priest M."/>
            <person name="Roberts A."/>
            <person name="Saif S."/>
            <person name="Shea T."/>
            <person name="Sisk P."/>
            <person name="Sykes S."/>
            <person name="Wortman J."/>
            <person name="Nusbaum C."/>
            <person name="Birren B."/>
        </authorList>
    </citation>
    <scope>NUCLEOTIDE SEQUENCE [LARGE SCALE GENOMIC DNA]</scope>
    <source>
        <strain evidence="10">maculatus3</strain>
    </source>
</reference>
<accession>A0A182SK25</accession>
<dbReference type="Proteomes" id="UP000075901">
    <property type="component" value="Unassembled WGS sequence"/>
</dbReference>
<dbReference type="Pfam" id="PF00400">
    <property type="entry name" value="WD40"/>
    <property type="match status" value="2"/>
</dbReference>
<dbReference type="InterPro" id="IPR028884">
    <property type="entry name" value="Trm82"/>
</dbReference>
<dbReference type="PANTHER" id="PTHR16288:SF0">
    <property type="entry name" value="TRNA (GUANINE-N(7)-)-METHYLTRANSFERASE NON-CATALYTIC SUBUNIT WDR4"/>
    <property type="match status" value="1"/>
</dbReference>
<dbReference type="PANTHER" id="PTHR16288">
    <property type="entry name" value="WD40 REPEAT PROTEIN 4"/>
    <property type="match status" value="1"/>
</dbReference>
<dbReference type="GO" id="GO:0006400">
    <property type="term" value="P:tRNA modification"/>
    <property type="evidence" value="ECO:0007669"/>
    <property type="project" value="TreeGrafter"/>
</dbReference>
<proteinExistence type="predicted"/>
<keyword evidence="4" id="KW-0677">Repeat</keyword>
<evidence type="ECO:0000256" key="3">
    <source>
        <dbReference type="ARBA" id="ARBA00022694"/>
    </source>
</evidence>